<dbReference type="Proteomes" id="UP001292094">
    <property type="component" value="Unassembled WGS sequence"/>
</dbReference>
<gene>
    <name evidence="2" type="ORF">Pmani_013248</name>
</gene>
<accession>A0AAE1U9T6</accession>
<keyword evidence="3" id="KW-1185">Reference proteome</keyword>
<proteinExistence type="predicted"/>
<dbReference type="AlphaFoldDB" id="A0AAE1U9T6"/>
<name>A0AAE1U9T6_9EUCA</name>
<reference evidence="2" key="1">
    <citation type="submission" date="2023-11" db="EMBL/GenBank/DDBJ databases">
        <title>Genome assemblies of two species of porcelain crab, Petrolisthes cinctipes and Petrolisthes manimaculis (Anomura: Porcellanidae).</title>
        <authorList>
            <person name="Angst P."/>
        </authorList>
    </citation>
    <scope>NUCLEOTIDE SEQUENCE</scope>
    <source>
        <strain evidence="2">PB745_02</strain>
        <tissue evidence="2">Gill</tissue>
    </source>
</reference>
<evidence type="ECO:0000313" key="2">
    <source>
        <dbReference type="EMBL" id="KAK4315557.1"/>
    </source>
</evidence>
<comment type="caution">
    <text evidence="2">The sequence shown here is derived from an EMBL/GenBank/DDBJ whole genome shotgun (WGS) entry which is preliminary data.</text>
</comment>
<evidence type="ECO:0000313" key="3">
    <source>
        <dbReference type="Proteomes" id="UP001292094"/>
    </source>
</evidence>
<evidence type="ECO:0000256" key="1">
    <source>
        <dbReference type="SAM" id="MobiDB-lite"/>
    </source>
</evidence>
<dbReference type="EMBL" id="JAWZYT010001108">
    <property type="protein sequence ID" value="KAK4315557.1"/>
    <property type="molecule type" value="Genomic_DNA"/>
</dbReference>
<protein>
    <submittedName>
        <fullName evidence="2">Uncharacterized protein</fullName>
    </submittedName>
</protein>
<feature type="region of interest" description="Disordered" evidence="1">
    <location>
        <begin position="52"/>
        <end position="86"/>
    </location>
</feature>
<organism evidence="2 3">
    <name type="scientific">Petrolisthes manimaculis</name>
    <dbReference type="NCBI Taxonomy" id="1843537"/>
    <lineage>
        <taxon>Eukaryota</taxon>
        <taxon>Metazoa</taxon>
        <taxon>Ecdysozoa</taxon>
        <taxon>Arthropoda</taxon>
        <taxon>Crustacea</taxon>
        <taxon>Multicrustacea</taxon>
        <taxon>Malacostraca</taxon>
        <taxon>Eumalacostraca</taxon>
        <taxon>Eucarida</taxon>
        <taxon>Decapoda</taxon>
        <taxon>Pleocyemata</taxon>
        <taxon>Anomura</taxon>
        <taxon>Galatheoidea</taxon>
        <taxon>Porcellanidae</taxon>
        <taxon>Petrolisthes</taxon>
    </lineage>
</organism>
<sequence length="86" mass="10065">MNGSWKNLWKECVNDFAGFKVKDTSEVRKDIMRLSHLAGFKEVNEDDIQELLDSHDEPLTNEDLMQLEQERAHNEDDDANKEEETV</sequence>
<feature type="compositionally biased region" description="Acidic residues" evidence="1">
    <location>
        <begin position="75"/>
        <end position="86"/>
    </location>
</feature>